<dbReference type="EMBL" id="CP045903">
    <property type="protein sequence ID" value="QQP39653.1"/>
    <property type="molecule type" value="Genomic_DNA"/>
</dbReference>
<sequence>MLLLLGKFEIPPAQEAFSHFELPGEGADMERSQIRLLQNRMEEEEESKSATTTVY</sequence>
<dbReference type="Proteomes" id="UP000595437">
    <property type="component" value="Chromosome 14"/>
</dbReference>
<evidence type="ECO:0000313" key="1">
    <source>
        <dbReference type="EMBL" id="QQP39653.1"/>
    </source>
</evidence>
<evidence type="ECO:0000313" key="2">
    <source>
        <dbReference type="Proteomes" id="UP000595437"/>
    </source>
</evidence>
<name>A0A7T8JYB6_CALRO</name>
<dbReference type="AlphaFoldDB" id="A0A7T8JYB6"/>
<gene>
    <name evidence="1" type="ORF">FKW44_020603</name>
</gene>
<organism evidence="1 2">
    <name type="scientific">Caligus rogercresseyi</name>
    <name type="common">Sea louse</name>
    <dbReference type="NCBI Taxonomy" id="217165"/>
    <lineage>
        <taxon>Eukaryota</taxon>
        <taxon>Metazoa</taxon>
        <taxon>Ecdysozoa</taxon>
        <taxon>Arthropoda</taxon>
        <taxon>Crustacea</taxon>
        <taxon>Multicrustacea</taxon>
        <taxon>Hexanauplia</taxon>
        <taxon>Copepoda</taxon>
        <taxon>Siphonostomatoida</taxon>
        <taxon>Caligidae</taxon>
        <taxon>Caligus</taxon>
    </lineage>
</organism>
<accession>A0A7T8JYB6</accession>
<keyword evidence="2" id="KW-1185">Reference proteome</keyword>
<reference evidence="2" key="1">
    <citation type="submission" date="2021-01" db="EMBL/GenBank/DDBJ databases">
        <title>Caligus Genome Assembly.</title>
        <authorList>
            <person name="Gallardo-Escarate C."/>
        </authorList>
    </citation>
    <scope>NUCLEOTIDE SEQUENCE [LARGE SCALE GENOMIC DNA]</scope>
</reference>
<proteinExistence type="predicted"/>
<protein>
    <submittedName>
        <fullName evidence="1">Uncharacterized protein</fullName>
    </submittedName>
</protein>